<dbReference type="Proteomes" id="UP000631114">
    <property type="component" value="Unassembled WGS sequence"/>
</dbReference>
<dbReference type="InterPro" id="IPR051502">
    <property type="entry name" value="RLP_Defense_Trigger"/>
</dbReference>
<evidence type="ECO:0000256" key="3">
    <source>
        <dbReference type="ARBA" id="ARBA00022475"/>
    </source>
</evidence>
<dbReference type="Gene3D" id="3.80.10.10">
    <property type="entry name" value="Ribonuclease Inhibitor"/>
    <property type="match status" value="1"/>
</dbReference>
<keyword evidence="8 11" id="KW-1133">Transmembrane helix</keyword>
<dbReference type="AlphaFoldDB" id="A0A835MAW6"/>
<evidence type="ECO:0000256" key="8">
    <source>
        <dbReference type="ARBA" id="ARBA00022989"/>
    </source>
</evidence>
<evidence type="ECO:0000256" key="4">
    <source>
        <dbReference type="ARBA" id="ARBA00022614"/>
    </source>
</evidence>
<keyword evidence="3" id="KW-1003">Cell membrane</keyword>
<evidence type="ECO:0000256" key="7">
    <source>
        <dbReference type="ARBA" id="ARBA00022737"/>
    </source>
</evidence>
<accession>A0A835MAW6</accession>
<dbReference type="InterPro" id="IPR032675">
    <property type="entry name" value="LRR_dom_sf"/>
</dbReference>
<evidence type="ECO:0000256" key="11">
    <source>
        <dbReference type="SAM" id="Phobius"/>
    </source>
</evidence>
<keyword evidence="13" id="KW-1185">Reference proteome</keyword>
<dbReference type="PANTHER" id="PTHR48062:SF52">
    <property type="entry name" value="RECEPTOR-LIKE PROTEIN 8-RELATED"/>
    <property type="match status" value="1"/>
</dbReference>
<comment type="subcellular location">
    <subcellularLocation>
        <location evidence="1">Cell membrane</location>
    </subcellularLocation>
    <subcellularLocation>
        <location evidence="10">Endomembrane system</location>
        <topology evidence="10">Single-pass membrane protein</topology>
    </subcellularLocation>
</comment>
<name>A0A835MAW6_9MAGN</name>
<evidence type="ECO:0000256" key="6">
    <source>
        <dbReference type="ARBA" id="ARBA00022729"/>
    </source>
</evidence>
<dbReference type="EMBL" id="JADFTS010000003">
    <property type="protein sequence ID" value="KAF9617081.1"/>
    <property type="molecule type" value="Genomic_DNA"/>
</dbReference>
<protein>
    <submittedName>
        <fullName evidence="12">Uncharacterized protein</fullName>
    </submittedName>
</protein>
<keyword evidence="7" id="KW-0677">Repeat</keyword>
<proteinExistence type="inferred from homology"/>
<dbReference type="PANTHER" id="PTHR48062">
    <property type="entry name" value="RECEPTOR-LIKE PROTEIN 14"/>
    <property type="match status" value="1"/>
</dbReference>
<evidence type="ECO:0000256" key="5">
    <source>
        <dbReference type="ARBA" id="ARBA00022692"/>
    </source>
</evidence>
<dbReference type="GO" id="GO:0005886">
    <property type="term" value="C:plasma membrane"/>
    <property type="evidence" value="ECO:0007669"/>
    <property type="project" value="UniProtKB-SubCell"/>
</dbReference>
<dbReference type="OrthoDB" id="544346at2759"/>
<organism evidence="12 13">
    <name type="scientific">Coptis chinensis</name>
    <dbReference type="NCBI Taxonomy" id="261450"/>
    <lineage>
        <taxon>Eukaryota</taxon>
        <taxon>Viridiplantae</taxon>
        <taxon>Streptophyta</taxon>
        <taxon>Embryophyta</taxon>
        <taxon>Tracheophyta</taxon>
        <taxon>Spermatophyta</taxon>
        <taxon>Magnoliopsida</taxon>
        <taxon>Ranunculales</taxon>
        <taxon>Ranunculaceae</taxon>
        <taxon>Coptidoideae</taxon>
        <taxon>Coptis</taxon>
    </lineage>
</organism>
<evidence type="ECO:0000256" key="1">
    <source>
        <dbReference type="ARBA" id="ARBA00004236"/>
    </source>
</evidence>
<comment type="caution">
    <text evidence="12">The sequence shown here is derived from an EMBL/GenBank/DDBJ whole genome shotgun (WGS) entry which is preliminary data.</text>
</comment>
<comment type="similarity">
    <text evidence="2">Belongs to the RLP family.</text>
</comment>
<evidence type="ECO:0000256" key="10">
    <source>
        <dbReference type="ARBA" id="ARBA00037847"/>
    </source>
</evidence>
<gene>
    <name evidence="12" type="ORF">IFM89_033186</name>
</gene>
<keyword evidence="4" id="KW-0433">Leucine-rich repeat</keyword>
<reference evidence="12 13" key="1">
    <citation type="submission" date="2020-10" db="EMBL/GenBank/DDBJ databases">
        <title>The Coptis chinensis genome and diversification of protoberbering-type alkaloids.</title>
        <authorList>
            <person name="Wang B."/>
            <person name="Shu S."/>
            <person name="Song C."/>
            <person name="Liu Y."/>
        </authorList>
    </citation>
    <scope>NUCLEOTIDE SEQUENCE [LARGE SCALE GENOMIC DNA]</scope>
    <source>
        <strain evidence="12">HL-2020</strain>
        <tissue evidence="12">Leaf</tissue>
    </source>
</reference>
<keyword evidence="6" id="KW-0732">Signal</keyword>
<feature type="transmembrane region" description="Helical" evidence="11">
    <location>
        <begin position="52"/>
        <end position="75"/>
    </location>
</feature>
<keyword evidence="9 11" id="KW-0472">Membrane</keyword>
<evidence type="ECO:0000313" key="13">
    <source>
        <dbReference type="Proteomes" id="UP000631114"/>
    </source>
</evidence>
<keyword evidence="5 11" id="KW-0812">Transmembrane</keyword>
<dbReference type="GO" id="GO:0012505">
    <property type="term" value="C:endomembrane system"/>
    <property type="evidence" value="ECO:0007669"/>
    <property type="project" value="UniProtKB-SubCell"/>
</dbReference>
<sequence length="104" mass="11794">MNHQFGTFNETSYEGNPFLCGPAVHKQCNEGNTVSGTPTVAKSSEKSGIDPISFLASFSAAYVISLLAFVIVLYINPYWRRIWFDFIDSCLSFMFPFWSEAIYR</sequence>
<evidence type="ECO:0000256" key="2">
    <source>
        <dbReference type="ARBA" id="ARBA00009592"/>
    </source>
</evidence>
<evidence type="ECO:0000313" key="12">
    <source>
        <dbReference type="EMBL" id="KAF9617081.1"/>
    </source>
</evidence>
<evidence type="ECO:0000256" key="9">
    <source>
        <dbReference type="ARBA" id="ARBA00023136"/>
    </source>
</evidence>